<protein>
    <submittedName>
        <fullName evidence="1">Glycosyl transferase family 1</fullName>
    </submittedName>
</protein>
<reference evidence="1 2" key="1">
    <citation type="journal article" date="2016" name="Microb. Cell Fact.">
        <title>Dissection of exopolysaccharide biosynthesis in Kozakia baliensis.</title>
        <authorList>
            <person name="Brandt J.U."/>
            <person name="Jakob F."/>
            <person name="Behr J."/>
            <person name="Geissler A.J."/>
            <person name="Vogel R.F."/>
        </authorList>
    </citation>
    <scope>NUCLEOTIDE SEQUENCE [LARGE SCALE GENOMIC DNA]</scope>
    <source>
        <strain evidence="1 2">DSM 14400</strain>
    </source>
</reference>
<dbReference type="CDD" id="cd03809">
    <property type="entry name" value="GT4_MtfB-like"/>
    <property type="match status" value="1"/>
</dbReference>
<dbReference type="Pfam" id="PF00534">
    <property type="entry name" value="Glycos_transf_1"/>
    <property type="match status" value="1"/>
</dbReference>
<dbReference type="PANTHER" id="PTHR46401">
    <property type="entry name" value="GLYCOSYLTRANSFERASE WBBK-RELATED"/>
    <property type="match status" value="1"/>
</dbReference>
<sequence>MTASSDFRVCVDGFNLALPRGTGIATYARTLTYALKALGFQVDVLYGMNISKEMPPELREVIFFDSIGQEEKWRRGKFPSARWWKATIADFRGHTAIDIPITGRVERRGFDERLPAANRILNIPGLYRRAIGHFKTTGRFLDITIPNTPRIMHWTYPLPIRVNNSLNIYTIHDVVPLRFPSTTLDDKNYHYKLIECLTKQADALCTVSEAARTDILSFFPSAKKKLYNAYQSFQPNQTALSRELAETEKEIRGAFALEPQSYYIFCGSIEPKKNIGRLIESFLAADTSRKLVLVGAMAWKNEQELRFLQRGLDLGRIISIDYLPQAMLHALIRNARGMLFPSLTEGFGLPVLEAMAFGTPVLTSAEGSLPEVVDDAAIVVDAYDTASIMTGIERLDKDEDLYERLRLAGPEQAQKFSMARYQERLTEMYRNILNSNVRARD</sequence>
<dbReference type="AlphaFoldDB" id="A0A1D8USI1"/>
<name>A0A1D8USI1_9PROT</name>
<evidence type="ECO:0000313" key="2">
    <source>
        <dbReference type="Proteomes" id="UP000179145"/>
    </source>
</evidence>
<dbReference type="Gene3D" id="3.40.50.2000">
    <property type="entry name" value="Glycogen Phosphorylase B"/>
    <property type="match status" value="2"/>
</dbReference>
<proteinExistence type="predicted"/>
<accession>A0A1D8USI1</accession>
<dbReference type="STRING" id="153496.A0U89_04205"/>
<dbReference type="Proteomes" id="UP000179145">
    <property type="component" value="Chromosome"/>
</dbReference>
<dbReference type="KEGG" id="kba:A0U89_04205"/>
<organism evidence="1 2">
    <name type="scientific">Kozakia baliensis</name>
    <dbReference type="NCBI Taxonomy" id="153496"/>
    <lineage>
        <taxon>Bacteria</taxon>
        <taxon>Pseudomonadati</taxon>
        <taxon>Pseudomonadota</taxon>
        <taxon>Alphaproteobacteria</taxon>
        <taxon>Acetobacterales</taxon>
        <taxon>Acetobacteraceae</taxon>
        <taxon>Kozakia</taxon>
    </lineage>
</organism>
<dbReference type="eggNOG" id="COG0438">
    <property type="taxonomic scope" value="Bacteria"/>
</dbReference>
<keyword evidence="1" id="KW-0808">Transferase</keyword>
<dbReference type="EMBL" id="CP014674">
    <property type="protein sequence ID" value="AOX16457.1"/>
    <property type="molecule type" value="Genomic_DNA"/>
</dbReference>
<keyword evidence="2" id="KW-1185">Reference proteome</keyword>
<dbReference type="InterPro" id="IPR001296">
    <property type="entry name" value="Glyco_trans_1"/>
</dbReference>
<dbReference type="SUPFAM" id="SSF53756">
    <property type="entry name" value="UDP-Glycosyltransferase/glycogen phosphorylase"/>
    <property type="match status" value="1"/>
</dbReference>
<dbReference type="GO" id="GO:0009103">
    <property type="term" value="P:lipopolysaccharide biosynthetic process"/>
    <property type="evidence" value="ECO:0007669"/>
    <property type="project" value="TreeGrafter"/>
</dbReference>
<dbReference type="GO" id="GO:0016757">
    <property type="term" value="F:glycosyltransferase activity"/>
    <property type="evidence" value="ECO:0007669"/>
    <property type="project" value="InterPro"/>
</dbReference>
<evidence type="ECO:0000313" key="1">
    <source>
        <dbReference type="EMBL" id="AOX16457.1"/>
    </source>
</evidence>
<gene>
    <name evidence="1" type="ORF">A0U89_04205</name>
</gene>
<dbReference type="PANTHER" id="PTHR46401:SF2">
    <property type="entry name" value="GLYCOSYLTRANSFERASE WBBK-RELATED"/>
    <property type="match status" value="1"/>
</dbReference>
<dbReference type="OrthoDB" id="9801609at2"/>